<evidence type="ECO:0000256" key="3">
    <source>
        <dbReference type="ARBA" id="ARBA00022568"/>
    </source>
</evidence>
<dbReference type="FunFam" id="2.60.120.920:FF:000028">
    <property type="entry name" value="Ryanodine receptor, isoform E"/>
    <property type="match status" value="1"/>
</dbReference>
<proteinExistence type="predicted"/>
<dbReference type="InterPro" id="IPR015925">
    <property type="entry name" value="Ryanodine_IP3_receptor"/>
</dbReference>
<dbReference type="FunFam" id="1.10.238.10:FF:000132">
    <property type="entry name" value="Ryanodine receptor 44F"/>
    <property type="match status" value="1"/>
</dbReference>
<feature type="compositionally biased region" description="Acidic residues" evidence="14">
    <location>
        <begin position="3866"/>
        <end position="3885"/>
    </location>
</feature>
<dbReference type="InterPro" id="IPR013662">
    <property type="entry name" value="RIH_assoc-dom"/>
</dbReference>
<feature type="region of interest" description="Disordered" evidence="14">
    <location>
        <begin position="1414"/>
        <end position="1519"/>
    </location>
</feature>
<feature type="region of interest" description="Disordered" evidence="14">
    <location>
        <begin position="1379"/>
        <end position="1399"/>
    </location>
</feature>
<evidence type="ECO:0000256" key="10">
    <source>
        <dbReference type="ARBA" id="ARBA00023065"/>
    </source>
</evidence>
<keyword evidence="4" id="KW-0107">Calcium channel</keyword>
<dbReference type="GO" id="GO:0030018">
    <property type="term" value="C:Z disc"/>
    <property type="evidence" value="ECO:0007669"/>
    <property type="project" value="TreeGrafter"/>
</dbReference>
<evidence type="ECO:0000256" key="8">
    <source>
        <dbReference type="ARBA" id="ARBA00022951"/>
    </source>
</evidence>
<dbReference type="InterPro" id="IPR003032">
    <property type="entry name" value="Ryanodine_rcpt"/>
</dbReference>
<dbReference type="Pfam" id="PF00520">
    <property type="entry name" value="Ion_trans"/>
    <property type="match status" value="1"/>
</dbReference>
<reference evidence="19" key="1">
    <citation type="submission" date="2025-08" db="UniProtKB">
        <authorList>
            <consortium name="RefSeq"/>
        </authorList>
    </citation>
    <scope>IDENTIFICATION</scope>
    <source>
        <strain evidence="19">15085-1641.00</strain>
        <tissue evidence="19">Whole body</tissue>
    </source>
</reference>
<feature type="region of interest" description="Disordered" evidence="14">
    <location>
        <begin position="2932"/>
        <end position="2957"/>
    </location>
</feature>
<dbReference type="GO" id="GO:0006874">
    <property type="term" value="P:intracellular calcium ion homeostasis"/>
    <property type="evidence" value="ECO:0007669"/>
    <property type="project" value="InterPro"/>
</dbReference>
<dbReference type="InterPro" id="IPR003877">
    <property type="entry name" value="SPRY_dom"/>
</dbReference>
<feature type="domain" description="B30.2/SPRY" evidence="16">
    <location>
        <begin position="1036"/>
        <end position="1221"/>
    </location>
</feature>
<dbReference type="InterPro" id="IPR035910">
    <property type="entry name" value="RyR/IP3R_RIH_dom_sf"/>
</dbReference>
<evidence type="ECO:0000256" key="7">
    <source>
        <dbReference type="ARBA" id="ARBA00022837"/>
    </source>
</evidence>
<dbReference type="Pfam" id="PF08454">
    <property type="entry name" value="RIH_assoc"/>
    <property type="match status" value="1"/>
</dbReference>
<dbReference type="Gene3D" id="1.10.287.70">
    <property type="match status" value="1"/>
</dbReference>
<feature type="transmembrane region" description="Helical" evidence="15">
    <location>
        <begin position="4733"/>
        <end position="4755"/>
    </location>
</feature>
<feature type="compositionally biased region" description="Basic and acidic residues" evidence="14">
    <location>
        <begin position="3810"/>
        <end position="3825"/>
    </location>
</feature>
<dbReference type="GO" id="GO:0042383">
    <property type="term" value="C:sarcolemma"/>
    <property type="evidence" value="ECO:0007669"/>
    <property type="project" value="TreeGrafter"/>
</dbReference>
<dbReference type="FunFam" id="2.60.120.920:FF:000002">
    <property type="entry name" value="ryanodine receptor isoform X2"/>
    <property type="match status" value="1"/>
</dbReference>
<feature type="region of interest" description="Disordered" evidence="14">
    <location>
        <begin position="3809"/>
        <end position="3829"/>
    </location>
</feature>
<protein>
    <submittedName>
        <fullName evidence="19">Ryanodine receptor isoform X6</fullName>
    </submittedName>
</protein>
<dbReference type="CDD" id="cd23278">
    <property type="entry name" value="beta-trefoil_MIR_RyR"/>
    <property type="match status" value="1"/>
</dbReference>
<evidence type="ECO:0000256" key="9">
    <source>
        <dbReference type="ARBA" id="ARBA00022989"/>
    </source>
</evidence>
<dbReference type="Pfam" id="PF21119">
    <property type="entry name" value="RYDR_Jsol"/>
    <property type="match status" value="1"/>
</dbReference>
<feature type="compositionally biased region" description="Polar residues" evidence="14">
    <location>
        <begin position="1476"/>
        <end position="1490"/>
    </location>
</feature>
<keyword evidence="8" id="KW-0703">Sarcoplasmic reticulum</keyword>
<dbReference type="Pfam" id="PF02026">
    <property type="entry name" value="RyR"/>
    <property type="match status" value="4"/>
</dbReference>
<dbReference type="GO" id="GO:0005790">
    <property type="term" value="C:smooth endoplasmic reticulum"/>
    <property type="evidence" value="ECO:0007669"/>
    <property type="project" value="TreeGrafter"/>
</dbReference>
<keyword evidence="18" id="KW-1185">Reference proteome</keyword>
<feature type="transmembrane region" description="Helical" evidence="15">
    <location>
        <begin position="4651"/>
        <end position="4669"/>
    </location>
</feature>
<dbReference type="InterPro" id="IPR048581">
    <property type="entry name" value="RYDR_Jsol"/>
</dbReference>
<keyword evidence="3" id="KW-0109">Calcium transport</keyword>
<feature type="domain" description="B30.2/SPRY" evidence="16">
    <location>
        <begin position="1456"/>
        <end position="1677"/>
    </location>
</feature>
<dbReference type="RefSeq" id="XP_023168842.1">
    <property type="nucleotide sequence ID" value="XM_023313074.2"/>
</dbReference>
<evidence type="ECO:0000256" key="6">
    <source>
        <dbReference type="ARBA" id="ARBA00022737"/>
    </source>
</evidence>
<dbReference type="InterPro" id="IPR016093">
    <property type="entry name" value="MIR_motif"/>
</dbReference>
<dbReference type="InterPro" id="IPR035761">
    <property type="entry name" value="SPRY1_RyR"/>
</dbReference>
<feature type="transmembrane region" description="Helical" evidence="15">
    <location>
        <begin position="4459"/>
        <end position="4479"/>
    </location>
</feature>
<dbReference type="GeneID" id="111598039"/>
<dbReference type="PROSITE" id="PS50188">
    <property type="entry name" value="B302_SPRY"/>
    <property type="match status" value="3"/>
</dbReference>
<dbReference type="Gene3D" id="2.80.10.50">
    <property type="match status" value="2"/>
</dbReference>
<dbReference type="FunFam" id="2.80.10.50:FF:000022">
    <property type="entry name" value="Ryanodine receptor, isoform E"/>
    <property type="match status" value="1"/>
</dbReference>
<dbReference type="InterPro" id="IPR035762">
    <property type="entry name" value="SPRY3_RyR"/>
</dbReference>
<evidence type="ECO:0000313" key="18">
    <source>
        <dbReference type="Proteomes" id="UP000504633"/>
    </source>
</evidence>
<keyword evidence="13" id="KW-0407">Ion channel</keyword>
<dbReference type="Pfam" id="PF01365">
    <property type="entry name" value="RYDR_ITPR"/>
    <property type="match status" value="2"/>
</dbReference>
<evidence type="ECO:0000256" key="11">
    <source>
        <dbReference type="ARBA" id="ARBA00023136"/>
    </source>
</evidence>
<dbReference type="PROSITE" id="PS50919">
    <property type="entry name" value="MIR"/>
    <property type="match status" value="1"/>
</dbReference>
<feature type="domain" description="MIR" evidence="17">
    <location>
        <begin position="98"/>
        <end position="152"/>
    </location>
</feature>
<dbReference type="SUPFAM" id="SSF49899">
    <property type="entry name" value="Concanavalin A-like lectins/glucanases"/>
    <property type="match status" value="2"/>
</dbReference>
<evidence type="ECO:0000256" key="14">
    <source>
        <dbReference type="SAM" id="MobiDB-lite"/>
    </source>
</evidence>
<evidence type="ECO:0000256" key="12">
    <source>
        <dbReference type="ARBA" id="ARBA00023286"/>
    </source>
</evidence>
<dbReference type="Gene3D" id="1.10.490.160">
    <property type="match status" value="2"/>
</dbReference>
<dbReference type="Pfam" id="PF00622">
    <property type="entry name" value="SPRY"/>
    <property type="match status" value="3"/>
</dbReference>
<dbReference type="PANTHER" id="PTHR46399">
    <property type="entry name" value="B30.2/SPRY DOMAIN-CONTAINING PROTEIN"/>
    <property type="match status" value="1"/>
</dbReference>
<dbReference type="SUPFAM" id="SSF100909">
    <property type="entry name" value="IP3 receptor type 1 binding core, domain 2"/>
    <property type="match status" value="1"/>
</dbReference>
<accession>A0A6J1LXU5</accession>
<dbReference type="FunFam" id="2.80.10.50:FF:000021">
    <property type="entry name" value="Ryanodine receptor, isoform F"/>
    <property type="match status" value="1"/>
</dbReference>
<dbReference type="GO" id="GO:0033017">
    <property type="term" value="C:sarcoplasmic reticulum membrane"/>
    <property type="evidence" value="ECO:0007669"/>
    <property type="project" value="UniProtKB-SubCell"/>
</dbReference>
<keyword evidence="7" id="KW-0106">Calcium</keyword>
<dbReference type="InterPro" id="IPR009460">
    <property type="entry name" value="Ryanrecept_TM4-6"/>
</dbReference>
<feature type="domain" description="B30.2/SPRY" evidence="16">
    <location>
        <begin position="581"/>
        <end position="807"/>
    </location>
</feature>
<dbReference type="GO" id="GO:0014808">
    <property type="term" value="P:release of sequestered calcium ion into cytosol by sarcoplasmic reticulum"/>
    <property type="evidence" value="ECO:0007669"/>
    <property type="project" value="TreeGrafter"/>
</dbReference>
<dbReference type="Pfam" id="PF06459">
    <property type="entry name" value="RR_TM4-6"/>
    <property type="match status" value="1"/>
</dbReference>
<feature type="compositionally biased region" description="Basic residues" evidence="14">
    <location>
        <begin position="3599"/>
        <end position="3608"/>
    </location>
</feature>
<keyword evidence="6" id="KW-0677">Repeat</keyword>
<keyword evidence="2" id="KW-0813">Transport</keyword>
<dbReference type="FunFam" id="1.10.287.70:FF:000017">
    <property type="entry name" value="ryanodine receptor isoform X2"/>
    <property type="match status" value="1"/>
</dbReference>
<dbReference type="FunFam" id="1.25.10.30:FF:000002">
    <property type="entry name" value="ryanodine receptor isoform X2"/>
    <property type="match status" value="1"/>
</dbReference>
<dbReference type="InterPro" id="IPR036300">
    <property type="entry name" value="MIR_dom_sf"/>
</dbReference>
<dbReference type="FunFam" id="2.60.120.920:FF:000003">
    <property type="entry name" value="ryanodine receptor isoform X2"/>
    <property type="match status" value="1"/>
</dbReference>
<keyword evidence="12" id="KW-1071">Ligand-gated ion channel</keyword>
<dbReference type="InterPro" id="IPR014821">
    <property type="entry name" value="Ins145_P3_rcpt"/>
</dbReference>
<dbReference type="PANTHER" id="PTHR46399:SF8">
    <property type="entry name" value="B30.2_SPRY DOMAIN-CONTAINING PROTEIN"/>
    <property type="match status" value="1"/>
</dbReference>
<sequence length="5128" mass="581316">MAEAEGGSEQDDVSFLRTEDMVTLSCTATGERVCLAAEGFGNRHCFLENIADKNVPPDLSQCVFVIEQALSVRALQELVTAAGSETDSQVGKGTGSGHRTLLYGNAILLRHHNSDMYLACLSTSSSNDKLSFDVGLQEHSQGEACWWTVHPASKQRSEGEKVRVGDDLILVSVATERYLHTTKENEQSIVNASFHVTHWSVQPYGTGISRMKYVGYVFGGDVLRFFHGGDECLTIPSTWGREAGQNIVIYEGGVVMAQARSLWRLELARTKWTGGFINWYHPMRIRHITTGRYLGVNESNELILVKKEEASIATTTFCLRQEKDDEKKVLEDKDLEIIGSPIIKYGDTTVIVQHCESSLWLSYKSYETKKKGVGKVEEKQAILHEEGKMDDCLDFSRSQEEESKTARVIRKCSSLFTQFITALETLQSNRRHSIFFQKVNLNEMVMCLEDLINYFSQPEDDMEHEEKQNRFRALRNRQDLFQEEGVLNLILEAIDKINIITSQGFLASFLAGDETGQSWDLISTYLYQLLAAIIKGNHTNCAQFANSNRLNWLFSRLGSQASSEGSGMLDVLHCVLIDSPEALNMMRDEHIKVIISLLEKHGRDPKVLDVLCSLCVGNGVAVRSSQNNICDFLLPGKNLLLQTLLVDHVASIRPNIFVGRVDGSSMYQKWYFEVTMDHIEQTTHIMPHLRIGWANTSGYVPYPGGGKKWGGNGVGDDLYSFGFDGAHLWTGGRKTLVVDTLPEEPYIRKGDVIGVAIDLSVPVITFTFNGGKVRGCFRDFNLDGMFFPVMSCSSKLSCRFLFGGDHGRLKYAPPMGFSALVQCLMPHQILSLDPCFYFGNLSKNVLAGPWLIEDDTPFVPKPVDTTGVSLPSSVDQIKEKLAENIHEMWALNKIDAGWTWGEQREDYHRIHPCLTQFEKLPAAEKRYDNQLAVQTLKTIISLGYYITMDKPPARIRPVRLPNEIFMQANGYKPAPLDLSAVTLTPKLEELVDQLAENTHNLWARERIQQGWTYGLNEDSENHRSPHLVPYAKVDEAIKKANRDTASETVRTLLVYGYVLDPPTGEGTEALLAEAQRLKFAAFRTYRVERNYAVTSGKWYFEFEVLTAGPMRVGWARADCYPGAMLGSEDTSWAFDGHNVTKMHAGTIEHFGVRYEAGDVIGCFIDVKEQTISFSLNGELLMDALGGETTFADVTAEGVGFVPACTLGVGQKARLIYGQDVDSLKFFTTCGLQEGYEPFCVNMRRPVTHWYTKDQPIFENTEEMPDCRIDVTRIPGGADTPPHLKISHNTFETMEKANWEFLRLSLPVTCMSDFISEQEKARRWEEIKLRQYRLMREAQEAAIQMQTQTAAHMDHMLKGGFNMNDIKGLTRNFDDHTEAEAEHMMRNPPRPPRKGSLTRNITFETDMTAALDEMQRSSSVLDMNGLGDDLDDKKKRGRSPFKFFSKKSRDQSREKNGSRTADTSLERRNTVAHGRNVVNQQMTTRTPTLRLNNAEIPPSPVPQGPKQLSATNLGQPPVESSGNEMFDAECLKLINEYFYGVRIFPGQDPTHVYVGWVTTQYHLHSREFNKNKVRRGSVYIEDYYEVPIERIDRQSCYVVRADELFNEVTQDASGKGASQGMFVGCFVDTATGIIRFTCEGKETSHRWMMEPDTKLFPAIFVEATSKEILQIELGRTPTTLPLSAAVLPTSDKHINPQSPPRLKVQCLRPHQWARVPNTSLQVHALKLSDIRGWSMLCEDPVSMLALHIPEEDRCIDILELIEMDKLLSFHAHTLTLYAALCYQSNYRAAHALCQHVDQKQLLYAIRSEYMSGPLRQGFYDLLIALHLESHATTMEVCKNEYITPLGAELKELYAEDEMRHSLRSLVTESVRPQLRMTEITPPVIATSSMPSVSSEPIPNIDQLYSPKFPLEVVREFVMEALKDAVEINQVHNRDPIGWTNENLFLPLIKLTDRLLLVGVLTDEDVQKLLVMVDPETWDATFAREGKDEHRKGLLTMKMAEGAKLQMCYLLHHLYDTQLRHRVESIIAFSHDFVGDLQTDQLRRYIEIKQSDLPSAVAAKKTKEFRCPPREQMNQILCFKNLESDDQDNCTCGLELRSRLSEFHDCLMQKVSLNALQEPDGTETNAIEEIKTGPITKIYNFINTVKELEEGPKEVEEPEKKTPEEVFRKVLIKTIVSWAEESQIENPKLVREMFSLLVRQYDTVGELVRALEKTYVINNRARDDVAEMWVGLSQIRALLPVQMSQEEEELMRKRLWKLVNNATFFQHPDLIRILRVHENVMAVMMNTLGRRAQAQSDAPAQTEGAEGVPSKEKDTSHEMVVACCRFLCYFCRTGRQNQKAMFDHFDFLLDNANILLARPSLRGSTPLDVAYSSLMENTELALALREHYLEKIAVYLSRCGLQSNSELVEKGYPDLGWDPVEGERYLDFLRYCVWVNGESVEENANLVIRLLIRRPECLGPALRGEGEGLFRAIVEANRMSERISDRCKMQDEAEGTIAGLNFTHPLPEGEEDEDYIDTGAAILNFYCTLVDLLGRCAPDVSVIEQGKNESLRARAILRSLVPLEDLQGVLSLKFTLTQTAPGEEKPKSDMPSGLLPNNKQSIVLFLERVYGIETQDLFYRLLEDAFLPDLRTATILDKSDGSESDMALAMNRYIGNSILPLLIKHSKFYNEAENYASLLDATLHTVYRLSKNRMLTKGQREAVSDFLVALTSQMQPAMLLKLLRKLTVDVSKLSEYTTVALRLLTLHFDRCAKYYGSTQGQGSYGASSDEEKRLTMLLFSNIFDSLSNMDYDPELFGKALPCLIAIGCALPPDYSLSKNTDEDYYGRQMGAPDQPQYVPNPIDTNNVHLDNDLNSLVQKFSEHYHDAWASRRLEGSWTYGEIRSDNDRKHPRLKPYNMLSEYERERYRDPVRECLKGLLAIGWTVEHSEIDLPLNHRGSTRRQSKPQINEGSPFNYNPHPVDMSNLTLSREMQNMAERLAENSHDIWAKKKNEELNGCGGVIHPQLVPYDLLTDKEKKKDRERSQEFLKYMQYQGYKLHKPSKGGAVEEGGATQAAVELRFSYSLLEKLIQYLDRATINMKLLKPSTTFSRRTSFKTASRDIKFFSKVVLPLMEKYFSTHRNYFIAIATATNNIGAASLKEKEMVASIFCKLAALLRNRLSAFGPDVRITVRCLQVLVKGIDAKTLTKNCPEFIRTSMLTFFNQTSDDLGNTIMNLQDGKYSHLRGTHLKTSTSLGYVNQVVLPVLTAMFDHLAACDYGSDLLLDEIQVASYKILAALYHLGTDATLTHDRKYLKTEIERHRPALGSCLGAYSSCFPVAYLEPHLNKHNQYSLLNRIADHSLEAQDIMVKMESCMPNLEAILTEVDQFVESDKTYTDAPHIIDVILPLLCAYLPFWWSQGPDNVSPTSGNHVTMVTADHMNSLLRNVLKMIKKNIGNDNAPWMTRIAAYTQQIIINTSEELLKDPFLPLAERVKKRTENMLHKEDSMRGFIKSATDDTSQVETQLQEDWNLLVRDIYSFYPLLIKYVDLQRNHWLKDNIPEAEELYNHVAEIFNIWSKSQYFLKEEQNFISANEIDNMALIMPTATRRSAISEGVPAVGGKVKKKKKNRDKKRDKDKEVQASLMVACLKRLLPVGLNLFAGREQELVQHCKDRYLKKMNEYDVIEFARNQLTLPDKLDPSDEMSWQHYLYSKLGKTEEPVDEQALEKVNANSNEKGKDKTTETVDRIVAMAKVLFGLHMATGAKNKTKRWSSKISVARRQAVISSLRAKHLYRMSRHRACNIFARTYYEQWLQEENVGQEVMIEDLTQTFEESEKSKKDEEETDGKPDPLTQLVTTFCRGAMTERSGALQEDLLYMSYAQIAAKSCGEEEEEGGEEGEGGEGGEEGEGTSIHEQEMEKQKLLFHQARLSNRGVAEMVLLHISASKGIPSEMVMTTLNLGIAILRGGNIDIQMGMLNHLKEKKDVGFFTSIAGLMNSCSVLDLDAFERNTKAEGLGVGSEGAAGEKNMHDAEFTCALFRFIQLTCEGHNLEWQNYLRTQAGNTTTVNVVICTVDYLLRLQESIMDFYWHYSSKEIIDPAGKANFFKAIGVASQVFNTLTEVIQGPCTLNQQALAHSRLWDAVGGFLFLFSHMQDKLSKHSSQVDLLKELLNLQKDMITMMLSMLEGNVVNGTIGKQMVDTLVESASNVELILKYFDMFLKLADLIESPSFHEIDMKNEGWVIPKDFREKMEQSKNYTPEEMDFLLACCERNHEGKIDYRAFVERFHEPSKEIGFNLAVLLTNLSEHMPNEPRLARFLETAGSVLNYFEPFLGRIEILGSSKRIERVYFEIKDSNIEQWEKPQIRESKRAFFYSIVTEGGDKEKLEAFVNFCEDAIFEMTHASGLMATDDGGGNVKRDTAYSSYMSEEEEERAARDPIRRTITAVKDGLKFGVHMLSPSNIKHQIGVMQTKSIPELIVGFFKIIFYMFYYTGYAHYCVVRYIFGILLNLMRGPAPEQEEEQTVVEEETFGRALPPLPLEEPPGPVQAFGLDINKEENGMYKVVVHESPASSSVEEGGESSPEDGAAVAGELLEGDLHQDPISIVDMLGGEAAKKAAQERQEAQKAQEAAMASIEAEAKKSSSAPQETPAVHQIDFSQYTHRAVSFLARNFYNLKYVALVLAFSINFMLLFYKVTSFNDESEGSAEEELILGSGSGAGADMGSGLGGSGDGSGDGDFEDDDIPELVHVDEDFFYMEHVLRIAALLHSLVSLAMLIAYYHLKVPLAIFKREKEIARRLEFDGLFIAEQPEDDDFKSHWDKLVISAKSFPVNYWDKFVKKKVRQKYSETYDFDSISNLLGMEKSAFTAQESEETGILRYIMNIDWRYQVWKAGVTFTDNSFLYSLWYFSFSVMGNFNNFFFAAHLLDVAVGFKTLRTILQSVTHNGKQLVLTVMLLTIIVYIYTVIAFNFFRKFYIQEEDEEVDKKCHDMLTCFVFHLYKGVRAGGGIGDEIGDPDGDDYEVYRIIFDITFFFFVIVILLAIIQGLIIDAFGELRDQLESVKDNMESNCFICGMGKDFFDIVPHGFDTHVQKEHNLANYMFFLMHLINKPDTEYTGQETYVWNMYQQRSWDFFPVGDCFRKQYEDELSGGGGGGG</sequence>
<comment type="subcellular location">
    <subcellularLocation>
        <location evidence="1">Sarcoplasmic reticulum membrane</location>
        <topology evidence="1">Multi-pass membrane protein</topology>
    </subcellularLocation>
</comment>
<feature type="region of interest" description="Disordered" evidence="14">
    <location>
        <begin position="2291"/>
        <end position="2310"/>
    </location>
</feature>
<evidence type="ECO:0000313" key="19">
    <source>
        <dbReference type="RefSeq" id="XP_023168842.1"/>
    </source>
</evidence>
<dbReference type="FunFam" id="1.10.490.160:FF:000003">
    <property type="entry name" value="Ryanodine receptor, isoform E"/>
    <property type="match status" value="1"/>
</dbReference>
<evidence type="ECO:0000256" key="5">
    <source>
        <dbReference type="ARBA" id="ARBA00022692"/>
    </source>
</evidence>
<gene>
    <name evidence="19" type="primary">LOC111598039</name>
</gene>
<dbReference type="SMART" id="SM00472">
    <property type="entry name" value="MIR"/>
    <property type="match status" value="4"/>
</dbReference>
<dbReference type="GO" id="GO:0006941">
    <property type="term" value="P:striated muscle contraction"/>
    <property type="evidence" value="ECO:0007669"/>
    <property type="project" value="TreeGrafter"/>
</dbReference>
<evidence type="ECO:0000259" key="16">
    <source>
        <dbReference type="PROSITE" id="PS50188"/>
    </source>
</evidence>
<dbReference type="InterPro" id="IPR005821">
    <property type="entry name" value="Ion_trans_dom"/>
</dbReference>
<dbReference type="Proteomes" id="UP000504633">
    <property type="component" value="Unplaced"/>
</dbReference>
<keyword evidence="19" id="KW-0675">Receptor</keyword>
<organism evidence="18 19">
    <name type="scientific">Drosophila hydei</name>
    <name type="common">Fruit fly</name>
    <dbReference type="NCBI Taxonomy" id="7224"/>
    <lineage>
        <taxon>Eukaryota</taxon>
        <taxon>Metazoa</taxon>
        <taxon>Ecdysozoa</taxon>
        <taxon>Arthropoda</taxon>
        <taxon>Hexapoda</taxon>
        <taxon>Insecta</taxon>
        <taxon>Pterygota</taxon>
        <taxon>Neoptera</taxon>
        <taxon>Endopterygota</taxon>
        <taxon>Diptera</taxon>
        <taxon>Brachycera</taxon>
        <taxon>Muscomorpha</taxon>
        <taxon>Ephydroidea</taxon>
        <taxon>Drosophilidae</taxon>
        <taxon>Drosophila</taxon>
    </lineage>
</organism>
<dbReference type="CTD" id="49090"/>
<dbReference type="Gene3D" id="2.60.120.920">
    <property type="match status" value="3"/>
</dbReference>
<feature type="compositionally biased region" description="Basic and acidic residues" evidence="14">
    <location>
        <begin position="1446"/>
        <end position="1456"/>
    </location>
</feature>
<dbReference type="Gene3D" id="6.20.350.10">
    <property type="match status" value="1"/>
</dbReference>
<keyword evidence="10" id="KW-0406">Ion transport</keyword>
<dbReference type="Pfam" id="PF02815">
    <property type="entry name" value="MIR"/>
    <property type="match status" value="1"/>
</dbReference>
<evidence type="ECO:0000256" key="13">
    <source>
        <dbReference type="ARBA" id="ARBA00023303"/>
    </source>
</evidence>
<dbReference type="InterPro" id="IPR000699">
    <property type="entry name" value="RIH_dom"/>
</dbReference>
<feature type="transmembrane region" description="Helical" evidence="15">
    <location>
        <begin position="4998"/>
        <end position="5021"/>
    </location>
</feature>
<dbReference type="GO" id="GO:0005219">
    <property type="term" value="F:ryanodine-sensitive calcium-release channel activity"/>
    <property type="evidence" value="ECO:0007669"/>
    <property type="project" value="InterPro"/>
</dbReference>
<evidence type="ECO:0000256" key="2">
    <source>
        <dbReference type="ARBA" id="ARBA00022448"/>
    </source>
</evidence>
<dbReference type="CDD" id="cd12877">
    <property type="entry name" value="SPRY1_RyR"/>
    <property type="match status" value="1"/>
</dbReference>
<evidence type="ECO:0000259" key="17">
    <source>
        <dbReference type="PROSITE" id="PS50919"/>
    </source>
</evidence>
<dbReference type="GO" id="GO:0034704">
    <property type="term" value="C:calcium channel complex"/>
    <property type="evidence" value="ECO:0007669"/>
    <property type="project" value="TreeGrafter"/>
</dbReference>
<evidence type="ECO:0000256" key="4">
    <source>
        <dbReference type="ARBA" id="ARBA00022673"/>
    </source>
</evidence>
<feature type="compositionally biased region" description="Polar residues" evidence="14">
    <location>
        <begin position="1505"/>
        <end position="1519"/>
    </location>
</feature>
<dbReference type="InterPro" id="IPR013333">
    <property type="entry name" value="Ryan_recept"/>
</dbReference>
<feature type="compositionally biased region" description="Low complexity" evidence="14">
    <location>
        <begin position="4601"/>
        <end position="4610"/>
    </location>
</feature>
<keyword evidence="11 15" id="KW-0472">Membrane</keyword>
<dbReference type="SUPFAM" id="SSF82109">
    <property type="entry name" value="MIR domain"/>
    <property type="match status" value="2"/>
</dbReference>
<keyword evidence="9 15" id="KW-1133">Transmembrane helix</keyword>
<dbReference type="InterPro" id="IPR011992">
    <property type="entry name" value="EF-hand-dom_pair"/>
</dbReference>
<feature type="compositionally biased region" description="Polar residues" evidence="14">
    <location>
        <begin position="2943"/>
        <end position="2953"/>
    </location>
</feature>
<dbReference type="CDD" id="cd12878">
    <property type="entry name" value="SPRY2_RyR"/>
    <property type="match status" value="1"/>
</dbReference>
<dbReference type="SUPFAM" id="SSF47473">
    <property type="entry name" value="EF-hand"/>
    <property type="match status" value="1"/>
</dbReference>
<feature type="region of interest" description="Disordered" evidence="14">
    <location>
        <begin position="3596"/>
        <end position="3615"/>
    </location>
</feature>
<evidence type="ECO:0000256" key="1">
    <source>
        <dbReference type="ARBA" id="ARBA00004326"/>
    </source>
</evidence>
<dbReference type="InterPro" id="IPR043136">
    <property type="entry name" value="B30.2/SPRY_sf"/>
</dbReference>
<dbReference type="PRINTS" id="PR00795">
    <property type="entry name" value="RYANODINER"/>
</dbReference>
<dbReference type="InterPro" id="IPR035764">
    <property type="entry name" value="SPRY2_RyR"/>
</dbReference>
<dbReference type="SMART" id="SM00449">
    <property type="entry name" value="SPRY"/>
    <property type="match status" value="3"/>
</dbReference>
<feature type="transmembrane region" description="Helical" evidence="15">
    <location>
        <begin position="4922"/>
        <end position="4944"/>
    </location>
</feature>
<dbReference type="Pfam" id="PF08709">
    <property type="entry name" value="Ins145_P3_rec"/>
    <property type="match status" value="1"/>
</dbReference>
<dbReference type="InterPro" id="IPR013320">
    <property type="entry name" value="ConA-like_dom_sf"/>
</dbReference>
<dbReference type="InterPro" id="IPR001870">
    <property type="entry name" value="B30.2/SPRY"/>
</dbReference>
<dbReference type="CDD" id="cd12879">
    <property type="entry name" value="SPRY3_RyR"/>
    <property type="match status" value="1"/>
</dbReference>
<dbReference type="OrthoDB" id="300855at2759"/>
<dbReference type="Gene3D" id="1.25.10.30">
    <property type="entry name" value="IP3 receptor type 1 binding core, RIH domain"/>
    <property type="match status" value="1"/>
</dbReference>
<keyword evidence="5 15" id="KW-0812">Transmembrane</keyword>
<feature type="region of interest" description="Disordered" evidence="14">
    <location>
        <begin position="4595"/>
        <end position="4624"/>
    </location>
</feature>
<evidence type="ECO:0000256" key="15">
    <source>
        <dbReference type="SAM" id="Phobius"/>
    </source>
</evidence>
<feature type="region of interest" description="Disordered" evidence="14">
    <location>
        <begin position="3863"/>
        <end position="3894"/>
    </location>
</feature>
<name>A0A6J1LXU5_DROHY</name>